<feature type="transmembrane region" description="Helical" evidence="1">
    <location>
        <begin position="31"/>
        <end position="49"/>
    </location>
</feature>
<dbReference type="EMBL" id="FQVW01000042">
    <property type="protein sequence ID" value="SHG57781.1"/>
    <property type="molecule type" value="Genomic_DNA"/>
</dbReference>
<keyword evidence="1" id="KW-1133">Transmembrane helix</keyword>
<reference evidence="2 3" key="1">
    <citation type="submission" date="2016-11" db="EMBL/GenBank/DDBJ databases">
        <authorList>
            <person name="Jaros S."/>
            <person name="Januszkiewicz K."/>
            <person name="Wedrychowicz H."/>
        </authorList>
    </citation>
    <scope>NUCLEOTIDE SEQUENCE [LARGE SCALE GENOMIC DNA]</scope>
    <source>
        <strain evidence="2 3">IBRC-M 10683</strain>
    </source>
</reference>
<keyword evidence="1" id="KW-0812">Transmembrane</keyword>
<evidence type="ECO:0000313" key="3">
    <source>
        <dbReference type="Proteomes" id="UP000183988"/>
    </source>
</evidence>
<organism evidence="2 3">
    <name type="scientific">Ornithinibacillus halophilus</name>
    <dbReference type="NCBI Taxonomy" id="930117"/>
    <lineage>
        <taxon>Bacteria</taxon>
        <taxon>Bacillati</taxon>
        <taxon>Bacillota</taxon>
        <taxon>Bacilli</taxon>
        <taxon>Bacillales</taxon>
        <taxon>Bacillaceae</taxon>
        <taxon>Ornithinibacillus</taxon>
    </lineage>
</organism>
<keyword evidence="1" id="KW-0472">Membrane</keyword>
<feature type="transmembrane region" description="Helical" evidence="1">
    <location>
        <begin position="7"/>
        <end position="25"/>
    </location>
</feature>
<sequence length="52" mass="5261">MDYESGGIAFVGCMFLGLGIGMIFGNAGAGVLIGMGVGFLAMALFGLIGRRM</sequence>
<evidence type="ECO:0000313" key="2">
    <source>
        <dbReference type="EMBL" id="SHG57781.1"/>
    </source>
</evidence>
<name>A0A1M5KYF0_9BACI</name>
<accession>A0A1M5KYF0</accession>
<dbReference type="AlphaFoldDB" id="A0A1M5KYF0"/>
<proteinExistence type="predicted"/>
<evidence type="ECO:0000256" key="1">
    <source>
        <dbReference type="SAM" id="Phobius"/>
    </source>
</evidence>
<keyword evidence="3" id="KW-1185">Reference proteome</keyword>
<gene>
    <name evidence="2" type="ORF">SAMN05216225_104226</name>
</gene>
<dbReference type="Proteomes" id="UP000183988">
    <property type="component" value="Unassembled WGS sequence"/>
</dbReference>
<protein>
    <submittedName>
        <fullName evidence="2">Uncharacterized protein</fullName>
    </submittedName>
</protein>
<dbReference type="RefSeq" id="WP_200801082.1">
    <property type="nucleotide sequence ID" value="NZ_FQVW01000042.1"/>
</dbReference>